<dbReference type="PANTHER" id="PTHR10491:SF4">
    <property type="entry name" value="METHIONINE ADENOSYLTRANSFERASE 2 SUBUNIT BETA"/>
    <property type="match status" value="1"/>
</dbReference>
<evidence type="ECO:0000313" key="5">
    <source>
        <dbReference type="EMBL" id="EMZ21866.1"/>
    </source>
</evidence>
<dbReference type="GO" id="GO:0048270">
    <property type="term" value="F:methionine adenosyltransferase regulator activity"/>
    <property type="evidence" value="ECO:0007669"/>
    <property type="project" value="TreeGrafter"/>
</dbReference>
<dbReference type="Gene3D" id="3.40.50.720">
    <property type="entry name" value="NAD(P)-binding Rossmann-like Domain"/>
    <property type="match status" value="1"/>
</dbReference>
<dbReference type="GO" id="GO:0048269">
    <property type="term" value="C:methionine adenosyltransferase complex"/>
    <property type="evidence" value="ECO:0007669"/>
    <property type="project" value="TreeGrafter"/>
</dbReference>
<dbReference type="InterPro" id="IPR029903">
    <property type="entry name" value="RmlD-like-bd"/>
</dbReference>
<dbReference type="UniPathway" id="UPA00124"/>
<keyword evidence="3" id="KW-0812">Transmembrane</keyword>
<dbReference type="InterPro" id="IPR005913">
    <property type="entry name" value="dTDP_dehydrorham_reduct"/>
</dbReference>
<dbReference type="PANTHER" id="PTHR10491">
    <property type="entry name" value="DTDP-4-DEHYDRORHAMNOSE REDUCTASE"/>
    <property type="match status" value="1"/>
</dbReference>
<evidence type="ECO:0000256" key="3">
    <source>
        <dbReference type="SAM" id="Phobius"/>
    </source>
</evidence>
<gene>
    <name evidence="5" type="ORF">C823_04317</name>
</gene>
<evidence type="ECO:0000256" key="1">
    <source>
        <dbReference type="ARBA" id="ARBA00010944"/>
    </source>
</evidence>
<dbReference type="GO" id="GO:0006556">
    <property type="term" value="P:S-adenosylmethionine biosynthetic process"/>
    <property type="evidence" value="ECO:0007669"/>
    <property type="project" value="TreeGrafter"/>
</dbReference>
<feature type="transmembrane region" description="Helical" evidence="3">
    <location>
        <begin position="369"/>
        <end position="395"/>
    </location>
</feature>
<name>N2A120_9FIRM</name>
<feature type="domain" description="RmlD-like substrate binding" evidence="4">
    <location>
        <begin position="1"/>
        <end position="267"/>
    </location>
</feature>
<keyword evidence="2" id="KW-0521">NADP</keyword>
<keyword evidence="2" id="KW-0560">Oxidoreductase</keyword>
<reference evidence="5 6" key="1">
    <citation type="journal article" date="2014" name="Genome Announc.">
        <title>Draft genome sequences of the altered schaedler flora, a defined bacterial community from gnotobiotic mice.</title>
        <authorList>
            <person name="Wannemuehler M.J."/>
            <person name="Overstreet A.M."/>
            <person name="Ward D.V."/>
            <person name="Phillips G.J."/>
        </authorList>
    </citation>
    <scope>NUCLEOTIDE SEQUENCE [LARGE SCALE GENOMIC DNA]</scope>
    <source>
        <strain evidence="5 6">ASF492</strain>
    </source>
</reference>
<dbReference type="EC" id="1.1.1.133" evidence="2"/>
<dbReference type="Proteomes" id="UP000012589">
    <property type="component" value="Unassembled WGS sequence"/>
</dbReference>
<keyword evidence="3" id="KW-1133">Transmembrane helix</keyword>
<accession>N2A120</accession>
<comment type="function">
    <text evidence="2">Catalyzes the reduction of dTDP-6-deoxy-L-lyxo-4-hexulose to yield dTDP-L-rhamnose.</text>
</comment>
<sequence length="731" mass="84355">MEVLLIGGSSDLMHALLNKLNKEGHRSYVLTGSRNARGSYKNAYEKYHFPYDCDCLKEIFDSVHPDVILFMGAYDSNFNWEDPRRESVRFLAGLQNVMSTFATMRKGRLIYLSSQEVYSNSYPGYISEDLATSAIGLRGMTYVQGEDICRNYNRTMGLDTVVLRMDHLYGIPYKERLQGERLRDNPCAQMCVEALRTGKIQASHNKKFSMLYQDDAVEFLYQIMRAEQTKQRVYHISTQQTITEMELARLVQKEMGKHVRIVNNTVGSEYQVVLSAKAFADEFDMKIFHSYEETVAAMAKHIRRHTNDYMHDTDPGKGVSGRIRQNLYRIIRACVPFLENMICFIPFFMLHNRAVDSAYFAKLDFYLLYVLLFAIIHGQQQAAFSAVLAVIGYCFRQSYTRSGLEILLDYNTYVWVAQLFILGLVVGYMKDRLAAIKDENRQELQYLTGQLDDIQDINTSNVRLKNVLEVQIVNQNDSFGKIYEITSSLDQYDPSEVLFYAAEILARLVGSKDVAIYSVANRSYARLFSATSKKARELGNSIEYTSYEEMYRDLKEHRVFINKNMDEKYPLMANAIYSEEEMQLILMIWGIPWERMTLSQANMLVVIGYLIQNAVVRANRYMEALENQRYIEGTQILETEAFGNLVEAYLRARNKNLTECTILQIDVQDNLQEEAATELTKLMRQSDYLGKLSDGNLYALISNTENSDADFVIRRFESAGYKSWVKEGTEL</sequence>
<dbReference type="InterPro" id="IPR036291">
    <property type="entry name" value="NAD(P)-bd_dom_sf"/>
</dbReference>
<dbReference type="GO" id="GO:0008831">
    <property type="term" value="F:dTDP-4-dehydrorhamnose reductase activity"/>
    <property type="evidence" value="ECO:0007669"/>
    <property type="project" value="UniProtKB-EC"/>
</dbReference>
<protein>
    <recommendedName>
        <fullName evidence="2">dTDP-4-dehydrorhamnose reductase</fullName>
        <ecNumber evidence="2">1.1.1.133</ecNumber>
    </recommendedName>
</protein>
<evidence type="ECO:0000256" key="2">
    <source>
        <dbReference type="RuleBase" id="RU364082"/>
    </source>
</evidence>
<dbReference type="eggNOG" id="COG0451">
    <property type="taxonomic scope" value="Bacteria"/>
</dbReference>
<proteinExistence type="inferred from homology"/>
<dbReference type="PATRIC" id="fig|1235802.3.peg.4585"/>
<evidence type="ECO:0000259" key="4">
    <source>
        <dbReference type="Pfam" id="PF04321"/>
    </source>
</evidence>
<dbReference type="GO" id="GO:0019305">
    <property type="term" value="P:dTDP-rhamnose biosynthetic process"/>
    <property type="evidence" value="ECO:0007669"/>
    <property type="project" value="UniProtKB-UniPathway"/>
</dbReference>
<evidence type="ECO:0000313" key="6">
    <source>
        <dbReference type="Proteomes" id="UP000012589"/>
    </source>
</evidence>
<keyword evidence="3" id="KW-0472">Membrane</keyword>
<feature type="transmembrane region" description="Helical" evidence="3">
    <location>
        <begin position="407"/>
        <end position="429"/>
    </location>
</feature>
<dbReference type="EMBL" id="AQFT01000126">
    <property type="protein sequence ID" value="EMZ21866.1"/>
    <property type="molecule type" value="Genomic_DNA"/>
</dbReference>
<organism evidence="5 6">
    <name type="scientific">Eubacterium plexicaudatum ASF492</name>
    <dbReference type="NCBI Taxonomy" id="1235802"/>
    <lineage>
        <taxon>Bacteria</taxon>
        <taxon>Bacillati</taxon>
        <taxon>Bacillota</taxon>
        <taxon>Clostridia</taxon>
        <taxon>Eubacteriales</taxon>
        <taxon>Eubacteriaceae</taxon>
        <taxon>Eubacterium</taxon>
    </lineage>
</organism>
<dbReference type="HOGENOM" id="CLU_382578_0_0_9"/>
<keyword evidence="6" id="KW-1185">Reference proteome</keyword>
<dbReference type="OrthoDB" id="9771073at2"/>
<dbReference type="SUPFAM" id="SSF51735">
    <property type="entry name" value="NAD(P)-binding Rossmann-fold domains"/>
    <property type="match status" value="1"/>
</dbReference>
<dbReference type="AlphaFoldDB" id="N2A120"/>
<dbReference type="STRING" id="1235802.C823_04317"/>
<comment type="similarity">
    <text evidence="1 2">Belongs to the dTDP-4-dehydrorhamnose reductase family.</text>
</comment>
<comment type="pathway">
    <text evidence="2">Carbohydrate biosynthesis; dTDP-L-rhamnose biosynthesis.</text>
</comment>
<comment type="caution">
    <text evidence="5">The sequence shown here is derived from an EMBL/GenBank/DDBJ whole genome shotgun (WGS) entry which is preliminary data.</text>
</comment>
<dbReference type="Pfam" id="PF04321">
    <property type="entry name" value="RmlD_sub_bind"/>
    <property type="match status" value="1"/>
</dbReference>